<dbReference type="SUPFAM" id="SSF63411">
    <property type="entry name" value="LuxS/MPP-like metallohydrolase"/>
    <property type="match status" value="2"/>
</dbReference>
<reference evidence="7 8" key="1">
    <citation type="submission" date="2023-11" db="EMBL/GenBank/DDBJ databases">
        <title>Arctic aerobic anoxygenic photoheterotroph Sediminicoccus rosea KRV36 adapts its photosynthesis to long days of polar summer.</title>
        <authorList>
            <person name="Tomasch J."/>
            <person name="Kopejtka K."/>
            <person name="Bily T."/>
            <person name="Gardiner A.T."/>
            <person name="Gardian Z."/>
            <person name="Shivaramu S."/>
            <person name="Koblizek M."/>
            <person name="Engelhardt F."/>
            <person name="Kaftan D."/>
        </authorList>
    </citation>
    <scope>NUCLEOTIDE SEQUENCE [LARGE SCALE GENOMIC DNA]</scope>
    <source>
        <strain evidence="7 8">R-30</strain>
    </source>
</reference>
<evidence type="ECO:0000259" key="6">
    <source>
        <dbReference type="Pfam" id="PF05193"/>
    </source>
</evidence>
<proteinExistence type="inferred from homology"/>
<feature type="domain" description="Peptidase M16 C-terminal" evidence="6">
    <location>
        <begin position="170"/>
        <end position="340"/>
    </location>
</feature>
<dbReference type="PROSITE" id="PS00143">
    <property type="entry name" value="INSULINASE"/>
    <property type="match status" value="1"/>
</dbReference>
<evidence type="ECO:0000256" key="2">
    <source>
        <dbReference type="ARBA" id="ARBA00007261"/>
    </source>
</evidence>
<keyword evidence="3" id="KW-0645">Protease</keyword>
<dbReference type="InterPro" id="IPR001431">
    <property type="entry name" value="Pept_M16_Zn_BS"/>
</dbReference>
<dbReference type="InterPro" id="IPR011765">
    <property type="entry name" value="Pept_M16_N"/>
</dbReference>
<evidence type="ECO:0000313" key="8">
    <source>
        <dbReference type="Proteomes" id="UP001305521"/>
    </source>
</evidence>
<dbReference type="Proteomes" id="UP001305521">
    <property type="component" value="Chromosome"/>
</dbReference>
<feature type="domain" description="Peptidase M16 N-terminal" evidence="5">
    <location>
        <begin position="16"/>
        <end position="162"/>
    </location>
</feature>
<comment type="similarity">
    <text evidence="2 4">Belongs to the peptidase M16 family.</text>
</comment>
<gene>
    <name evidence="7" type="ORF">R9Z33_02945</name>
</gene>
<keyword evidence="8" id="KW-1185">Reference proteome</keyword>
<dbReference type="Gene3D" id="3.30.830.10">
    <property type="entry name" value="Metalloenzyme, LuxS/M16 peptidase-like"/>
    <property type="match status" value="2"/>
</dbReference>
<organism evidence="7 8">
    <name type="scientific">Sediminicoccus rosea</name>
    <dbReference type="NCBI Taxonomy" id="1225128"/>
    <lineage>
        <taxon>Bacteria</taxon>
        <taxon>Pseudomonadati</taxon>
        <taxon>Pseudomonadota</taxon>
        <taxon>Alphaproteobacteria</taxon>
        <taxon>Acetobacterales</taxon>
        <taxon>Roseomonadaceae</taxon>
        <taxon>Sediminicoccus</taxon>
    </lineage>
</organism>
<comment type="cofactor">
    <cofactor evidence="1">
        <name>Zn(2+)</name>
        <dbReference type="ChEBI" id="CHEBI:29105"/>
    </cofactor>
</comment>
<dbReference type="Pfam" id="PF00675">
    <property type="entry name" value="Peptidase_M16"/>
    <property type="match status" value="1"/>
</dbReference>
<dbReference type="PANTHER" id="PTHR11851:SF49">
    <property type="entry name" value="MITOCHONDRIAL-PROCESSING PEPTIDASE SUBUNIT ALPHA"/>
    <property type="match status" value="1"/>
</dbReference>
<name>A0ABZ0PKL3_9PROT</name>
<evidence type="ECO:0000256" key="1">
    <source>
        <dbReference type="ARBA" id="ARBA00001947"/>
    </source>
</evidence>
<dbReference type="Pfam" id="PF05193">
    <property type="entry name" value="Peptidase_M16_C"/>
    <property type="match status" value="1"/>
</dbReference>
<dbReference type="EMBL" id="CP137852">
    <property type="protein sequence ID" value="WPB85838.1"/>
    <property type="molecule type" value="Genomic_DNA"/>
</dbReference>
<dbReference type="InterPro" id="IPR011249">
    <property type="entry name" value="Metalloenz_LuxS/M16"/>
</dbReference>
<evidence type="ECO:0000313" key="7">
    <source>
        <dbReference type="EMBL" id="WPB85838.1"/>
    </source>
</evidence>
<accession>A0ABZ0PKL3</accession>
<evidence type="ECO:0000259" key="5">
    <source>
        <dbReference type="Pfam" id="PF00675"/>
    </source>
</evidence>
<dbReference type="InterPro" id="IPR007863">
    <property type="entry name" value="Peptidase_M16_C"/>
</dbReference>
<dbReference type="PANTHER" id="PTHR11851">
    <property type="entry name" value="METALLOPROTEASE"/>
    <property type="match status" value="1"/>
</dbReference>
<keyword evidence="3" id="KW-0482">Metalloprotease</keyword>
<dbReference type="RefSeq" id="WP_318649815.1">
    <property type="nucleotide sequence ID" value="NZ_CP137852.1"/>
</dbReference>
<sequence>MTETVRLTRLPSGLIVASEHMPRVETVSIGAYVHAGTRNETAEENGASHFLEHMAFKGTARRDAPAIAREIENVGGHINAYTARENTAYYCKVLKEDVGLAADIIGDILCHSTLTAEELERERGVILQEIGQANDTPDDIIFDHFQHACFPDQAMGRPTLGTEEIIAKMPREALTQYMARHYGPSRMVVAAAGAVDHDALLEMVGEHFRDLPAVTPHAPEPARYAGGEFREERELDQVHLVLGFPSTHYTDPDHYPAMLLSTLLGGGMSSRLFQEIREKRGLVYSIYSFAHPYDDAGIFALYAGTGEDQVAELLPVAIEELRRVQLDVNEDELNRAKAQLRASLLMSLESTGSRCEQIARHLQVHGRIIPTEETKRRIAAVTVEDVRRAATRIFRGKPTLATMGPIGKVMRLSEIAERMAA</sequence>
<evidence type="ECO:0000256" key="3">
    <source>
        <dbReference type="ARBA" id="ARBA00023049"/>
    </source>
</evidence>
<protein>
    <submittedName>
        <fullName evidence="7">Pitrilysin family protein</fullName>
    </submittedName>
</protein>
<keyword evidence="3" id="KW-0378">Hydrolase</keyword>
<dbReference type="InterPro" id="IPR050361">
    <property type="entry name" value="MPP/UQCRC_Complex"/>
</dbReference>
<evidence type="ECO:0000256" key="4">
    <source>
        <dbReference type="RuleBase" id="RU004447"/>
    </source>
</evidence>